<sequence>MTSTGKAPGDGQDINFYIFKGFSLEADCQYLIILCRLMKPRQARLPNHEEKLPEMAKTSISTSSKGFSLEADGISSLHYGARGQPIDLITLKLSSVL</sequence>
<name>A0AAV4RUN3_CAEEX</name>
<protein>
    <submittedName>
        <fullName evidence="1">Uncharacterized protein</fullName>
    </submittedName>
</protein>
<accession>A0AAV4RUN3</accession>
<reference evidence="1 2" key="1">
    <citation type="submission" date="2021-06" db="EMBL/GenBank/DDBJ databases">
        <title>Caerostris extrusa draft genome.</title>
        <authorList>
            <person name="Kono N."/>
            <person name="Arakawa K."/>
        </authorList>
    </citation>
    <scope>NUCLEOTIDE SEQUENCE [LARGE SCALE GENOMIC DNA]</scope>
</reference>
<dbReference type="EMBL" id="BPLR01008563">
    <property type="protein sequence ID" value="GIY25603.1"/>
    <property type="molecule type" value="Genomic_DNA"/>
</dbReference>
<evidence type="ECO:0000313" key="1">
    <source>
        <dbReference type="EMBL" id="GIY25603.1"/>
    </source>
</evidence>
<organism evidence="1 2">
    <name type="scientific">Caerostris extrusa</name>
    <name type="common">Bark spider</name>
    <name type="synonym">Caerostris bankana</name>
    <dbReference type="NCBI Taxonomy" id="172846"/>
    <lineage>
        <taxon>Eukaryota</taxon>
        <taxon>Metazoa</taxon>
        <taxon>Ecdysozoa</taxon>
        <taxon>Arthropoda</taxon>
        <taxon>Chelicerata</taxon>
        <taxon>Arachnida</taxon>
        <taxon>Araneae</taxon>
        <taxon>Araneomorphae</taxon>
        <taxon>Entelegynae</taxon>
        <taxon>Araneoidea</taxon>
        <taxon>Araneidae</taxon>
        <taxon>Caerostris</taxon>
    </lineage>
</organism>
<gene>
    <name evidence="1" type="ORF">CEXT_492811</name>
</gene>
<dbReference type="AlphaFoldDB" id="A0AAV4RUN3"/>
<keyword evidence="2" id="KW-1185">Reference proteome</keyword>
<evidence type="ECO:0000313" key="2">
    <source>
        <dbReference type="Proteomes" id="UP001054945"/>
    </source>
</evidence>
<comment type="caution">
    <text evidence="1">The sequence shown here is derived from an EMBL/GenBank/DDBJ whole genome shotgun (WGS) entry which is preliminary data.</text>
</comment>
<proteinExistence type="predicted"/>
<dbReference type="Proteomes" id="UP001054945">
    <property type="component" value="Unassembled WGS sequence"/>
</dbReference>